<comment type="caution">
    <text evidence="1">The sequence shown here is derived from an EMBL/GenBank/DDBJ whole genome shotgun (WGS) entry which is preliminary data.</text>
</comment>
<gene>
    <name evidence="1" type="ORF">M9H77_14885</name>
</gene>
<organism evidence="1 2">
    <name type="scientific">Catharanthus roseus</name>
    <name type="common">Madagascar periwinkle</name>
    <name type="synonym">Vinca rosea</name>
    <dbReference type="NCBI Taxonomy" id="4058"/>
    <lineage>
        <taxon>Eukaryota</taxon>
        <taxon>Viridiplantae</taxon>
        <taxon>Streptophyta</taxon>
        <taxon>Embryophyta</taxon>
        <taxon>Tracheophyta</taxon>
        <taxon>Spermatophyta</taxon>
        <taxon>Magnoliopsida</taxon>
        <taxon>eudicotyledons</taxon>
        <taxon>Gunneridae</taxon>
        <taxon>Pentapetalae</taxon>
        <taxon>asterids</taxon>
        <taxon>lamiids</taxon>
        <taxon>Gentianales</taxon>
        <taxon>Apocynaceae</taxon>
        <taxon>Rauvolfioideae</taxon>
        <taxon>Vinceae</taxon>
        <taxon>Catharanthinae</taxon>
        <taxon>Catharanthus</taxon>
    </lineage>
</organism>
<reference evidence="2" key="1">
    <citation type="journal article" date="2023" name="Nat. Plants">
        <title>Single-cell RNA sequencing provides a high-resolution roadmap for understanding the multicellular compartmentation of specialized metabolism.</title>
        <authorList>
            <person name="Sun S."/>
            <person name="Shen X."/>
            <person name="Li Y."/>
            <person name="Li Y."/>
            <person name="Wang S."/>
            <person name="Li R."/>
            <person name="Zhang H."/>
            <person name="Shen G."/>
            <person name="Guo B."/>
            <person name="Wei J."/>
            <person name="Xu J."/>
            <person name="St-Pierre B."/>
            <person name="Chen S."/>
            <person name="Sun C."/>
        </authorList>
    </citation>
    <scope>NUCLEOTIDE SEQUENCE [LARGE SCALE GENOMIC DNA]</scope>
</reference>
<evidence type="ECO:0000313" key="1">
    <source>
        <dbReference type="EMBL" id="KAI5674521.1"/>
    </source>
</evidence>
<protein>
    <submittedName>
        <fullName evidence="1">Uncharacterized protein</fullName>
    </submittedName>
</protein>
<keyword evidence="2" id="KW-1185">Reference proteome</keyword>
<dbReference type="EMBL" id="CM044703">
    <property type="protein sequence ID" value="KAI5674521.1"/>
    <property type="molecule type" value="Genomic_DNA"/>
</dbReference>
<sequence>MYTLHEAVWEKAGISNSILNSVHFICHRFDAKYAFGQLVASNVLIEILTYHHTRRCTTKNQAFTNGYYQRFSTPSVISDGSSTGYPFQWSNIKFVQKLWRKNSRRKITSNTDDNTCRIYRPFSKEIGNRPKDRLEAADMSSVIRQKFGPTDTPSMCHW</sequence>
<proteinExistence type="predicted"/>
<evidence type="ECO:0000313" key="2">
    <source>
        <dbReference type="Proteomes" id="UP001060085"/>
    </source>
</evidence>
<name>A0ACC0BPB7_CATRO</name>
<dbReference type="Proteomes" id="UP001060085">
    <property type="component" value="Linkage Group LG03"/>
</dbReference>
<accession>A0ACC0BPB7</accession>